<dbReference type="EMBL" id="JAVRHT010000028">
    <property type="protein sequence ID" value="MDT0632459.1"/>
    <property type="molecule type" value="Genomic_DNA"/>
</dbReference>
<keyword evidence="5" id="KW-1185">Reference proteome</keyword>
<evidence type="ECO:0000313" key="5">
    <source>
        <dbReference type="Proteomes" id="UP001267426"/>
    </source>
</evidence>
<gene>
    <name evidence="4" type="ORF">RM540_11930</name>
</gene>
<dbReference type="Proteomes" id="UP001267426">
    <property type="component" value="Unassembled WGS sequence"/>
</dbReference>
<comment type="caution">
    <text evidence="4">The sequence shown here is derived from an EMBL/GenBank/DDBJ whole genome shotgun (WGS) entry which is preliminary data.</text>
</comment>
<name>A0ABU3BT36_9BACT</name>
<protein>
    <submittedName>
        <fullName evidence="4">Family 43 glycosylhydrolase</fullName>
    </submittedName>
</protein>
<sequence>MHATPPPTVGPARSIEAPPPVAVERLHGGRPFLAPVQDNPWESGVVLNPAGQLVEADRLEALLPAWGLTDAQADRLREAGGACVLLYRAQGEVQEHIRMAPSYLGRAILTPTLDLVHRSDRPALSPDAPFHNLGLEDARCTRVGDTYYLYYTGYTDPTPGDDFDRHVDICLATSADLVTWELHGPTAGDLNRINNKNAALLPEPVDGNYVLLHRPMEGEDAMAVHWATAPDPAGPWTSKGLLFRSYRYKEFAQSWVGAGGPPLSLGGERFLMVYHQGHYAPDGSREYDLSAALLDFSHDDPVRARIEPLMRPSGAFETEGDDELGVDNVLFACANHRWGDRLVIPYAGADSRIFGATLPFDELVAALEAEAA</sequence>
<accession>A0ABU3BT36</accession>
<evidence type="ECO:0000313" key="4">
    <source>
        <dbReference type="EMBL" id="MDT0632459.1"/>
    </source>
</evidence>
<keyword evidence="1" id="KW-0328">Glycosyltransferase</keyword>
<evidence type="ECO:0000256" key="1">
    <source>
        <dbReference type="ARBA" id="ARBA00022676"/>
    </source>
</evidence>
<dbReference type="PANTHER" id="PTHR34106:SF5">
    <property type="entry name" value="GLYCOSIDASE"/>
    <property type="match status" value="1"/>
</dbReference>
<dbReference type="RefSeq" id="WP_311664356.1">
    <property type="nucleotide sequence ID" value="NZ_JAVRHT010000028.1"/>
</dbReference>
<comment type="similarity">
    <text evidence="3">Belongs to the glycosyl hydrolase 130 family.</text>
</comment>
<dbReference type="PANTHER" id="PTHR34106">
    <property type="entry name" value="GLYCOSIDASE"/>
    <property type="match status" value="1"/>
</dbReference>
<evidence type="ECO:0000256" key="2">
    <source>
        <dbReference type="ARBA" id="ARBA00022679"/>
    </source>
</evidence>
<proteinExistence type="inferred from homology"/>
<keyword evidence="2" id="KW-0808">Transferase</keyword>
<dbReference type="SUPFAM" id="SSF75005">
    <property type="entry name" value="Arabinanase/levansucrase/invertase"/>
    <property type="match status" value="1"/>
</dbReference>
<dbReference type="Pfam" id="PF04041">
    <property type="entry name" value="Glyco_hydro_130"/>
    <property type="match status" value="1"/>
</dbReference>
<dbReference type="Gene3D" id="2.115.10.20">
    <property type="entry name" value="Glycosyl hydrolase domain, family 43"/>
    <property type="match status" value="1"/>
</dbReference>
<organism evidence="4 5">
    <name type="scientific">Rubrivirga litoralis</name>
    <dbReference type="NCBI Taxonomy" id="3075598"/>
    <lineage>
        <taxon>Bacteria</taxon>
        <taxon>Pseudomonadati</taxon>
        <taxon>Rhodothermota</taxon>
        <taxon>Rhodothermia</taxon>
        <taxon>Rhodothermales</taxon>
        <taxon>Rubricoccaceae</taxon>
        <taxon>Rubrivirga</taxon>
    </lineage>
</organism>
<dbReference type="InterPro" id="IPR023296">
    <property type="entry name" value="Glyco_hydro_beta-prop_sf"/>
</dbReference>
<dbReference type="InterPro" id="IPR007184">
    <property type="entry name" value="Mannoside_phosphorylase"/>
</dbReference>
<reference evidence="4 5" key="1">
    <citation type="submission" date="2023-09" db="EMBL/GenBank/DDBJ databases">
        <authorList>
            <person name="Rey-Velasco X."/>
        </authorList>
    </citation>
    <scope>NUCLEOTIDE SEQUENCE [LARGE SCALE GENOMIC DNA]</scope>
    <source>
        <strain evidence="4 5">F394</strain>
    </source>
</reference>
<evidence type="ECO:0000256" key="3">
    <source>
        <dbReference type="ARBA" id="ARBA00024356"/>
    </source>
</evidence>